<feature type="transmembrane region" description="Helical" evidence="7">
    <location>
        <begin position="7"/>
        <end position="25"/>
    </location>
</feature>
<evidence type="ECO:0000256" key="6">
    <source>
        <dbReference type="ARBA" id="ARBA00023136"/>
    </source>
</evidence>
<evidence type="ECO:0000256" key="4">
    <source>
        <dbReference type="ARBA" id="ARBA00022692"/>
    </source>
</evidence>
<evidence type="ECO:0000256" key="5">
    <source>
        <dbReference type="ARBA" id="ARBA00022989"/>
    </source>
</evidence>
<dbReference type="Pfam" id="PF03994">
    <property type="entry name" value="DUF350"/>
    <property type="match status" value="1"/>
</dbReference>
<keyword evidence="4 7" id="KW-0812">Transmembrane</keyword>
<dbReference type="AlphaFoldDB" id="A0A6J4V194"/>
<comment type="similarity">
    <text evidence="2">Belongs to the UPF0719 family.</text>
</comment>
<evidence type="ECO:0008006" key="9">
    <source>
        <dbReference type="Google" id="ProtNLM"/>
    </source>
</evidence>
<evidence type="ECO:0000256" key="2">
    <source>
        <dbReference type="ARBA" id="ARBA00005779"/>
    </source>
</evidence>
<accession>A0A6J4V194</accession>
<evidence type="ECO:0000256" key="1">
    <source>
        <dbReference type="ARBA" id="ARBA00004651"/>
    </source>
</evidence>
<dbReference type="EMBL" id="CADCWO010000066">
    <property type="protein sequence ID" value="CAA9566525.1"/>
    <property type="molecule type" value="Genomic_DNA"/>
</dbReference>
<reference evidence="8" key="1">
    <citation type="submission" date="2020-02" db="EMBL/GenBank/DDBJ databases">
        <authorList>
            <person name="Meier V. D."/>
        </authorList>
    </citation>
    <scope>NUCLEOTIDE SEQUENCE</scope>
    <source>
        <strain evidence="8">AVDCRST_MAG81</strain>
    </source>
</reference>
<gene>
    <name evidence="8" type="ORF">AVDCRST_MAG81-1121</name>
</gene>
<protein>
    <recommendedName>
        <fullName evidence="9">DUF350 domain-containing protein</fullName>
    </recommendedName>
</protein>
<name>A0A6J4V194_9CYAN</name>
<keyword evidence="5 7" id="KW-1133">Transmembrane helix</keyword>
<proteinExistence type="inferred from homology"/>
<evidence type="ECO:0000313" key="8">
    <source>
        <dbReference type="EMBL" id="CAA9566525.1"/>
    </source>
</evidence>
<feature type="transmembrane region" description="Helical" evidence="7">
    <location>
        <begin position="45"/>
        <end position="67"/>
    </location>
</feature>
<comment type="subcellular location">
    <subcellularLocation>
        <location evidence="1">Cell membrane</location>
        <topology evidence="1">Multi-pass membrane protein</topology>
    </subcellularLocation>
</comment>
<evidence type="ECO:0000256" key="3">
    <source>
        <dbReference type="ARBA" id="ARBA00022475"/>
    </source>
</evidence>
<keyword evidence="6 7" id="KW-0472">Membrane</keyword>
<sequence>MLLLQKIAETVGWTVVGVLLFYGGVRLYDFLDPIDYREEVKRGNVAAGILISAIIIALAAIVITVLVT</sequence>
<dbReference type="InterPro" id="IPR007140">
    <property type="entry name" value="DUF350"/>
</dbReference>
<evidence type="ECO:0000256" key="7">
    <source>
        <dbReference type="SAM" id="Phobius"/>
    </source>
</evidence>
<organism evidence="8">
    <name type="scientific">uncultured Synechococcales cyanobacterium</name>
    <dbReference type="NCBI Taxonomy" id="1936017"/>
    <lineage>
        <taxon>Bacteria</taxon>
        <taxon>Bacillati</taxon>
        <taxon>Cyanobacteriota</taxon>
        <taxon>Cyanophyceae</taxon>
        <taxon>Synechococcales</taxon>
        <taxon>environmental samples</taxon>
    </lineage>
</organism>
<keyword evidence="3" id="KW-1003">Cell membrane</keyword>
<dbReference type="GO" id="GO:0005886">
    <property type="term" value="C:plasma membrane"/>
    <property type="evidence" value="ECO:0007669"/>
    <property type="project" value="UniProtKB-SubCell"/>
</dbReference>